<dbReference type="OrthoDB" id="9803734at2"/>
<dbReference type="RefSeq" id="WP_132526095.1">
    <property type="nucleotide sequence ID" value="NZ_SMFV01000002.1"/>
</dbReference>
<feature type="transmembrane region" description="Helical" evidence="5">
    <location>
        <begin position="71"/>
        <end position="99"/>
    </location>
</feature>
<gene>
    <name evidence="5" type="primary">nuoH</name>
    <name evidence="7" type="ORF">CLV27_0838</name>
</gene>
<dbReference type="PANTHER" id="PTHR11432:SF3">
    <property type="entry name" value="NADH-UBIQUINONE OXIDOREDUCTASE CHAIN 1"/>
    <property type="match status" value="1"/>
</dbReference>
<feature type="transmembrane region" description="Helical" evidence="5">
    <location>
        <begin position="138"/>
        <end position="163"/>
    </location>
</feature>
<dbReference type="NCBIfam" id="NF004741">
    <property type="entry name" value="PRK06076.1-2"/>
    <property type="match status" value="1"/>
</dbReference>
<feature type="transmembrane region" description="Helical" evidence="5">
    <location>
        <begin position="175"/>
        <end position="195"/>
    </location>
</feature>
<dbReference type="PANTHER" id="PTHR11432">
    <property type="entry name" value="NADH DEHYDROGENASE SUBUNIT 1"/>
    <property type="match status" value="1"/>
</dbReference>
<dbReference type="PROSITE" id="PS00667">
    <property type="entry name" value="COMPLEX1_ND1_1"/>
    <property type="match status" value="1"/>
</dbReference>
<comment type="subunit">
    <text evidence="5">NDH-1 is composed of 14 different subunits. Subunits NuoA, H, J, K, L, M, N constitute the membrane sector of the complex.</text>
</comment>
<dbReference type="GO" id="GO:0016655">
    <property type="term" value="F:oxidoreductase activity, acting on NAD(P)H, quinone or similar compound as acceptor"/>
    <property type="evidence" value="ECO:0007669"/>
    <property type="project" value="UniProtKB-UniRule"/>
</dbReference>
<dbReference type="AlphaFoldDB" id="A0A4R1GEY2"/>
<keyword evidence="5" id="KW-1003">Cell membrane</keyword>
<name>A0A4R1GEY2_9BACT</name>
<evidence type="ECO:0000256" key="1">
    <source>
        <dbReference type="ARBA" id="ARBA00004141"/>
    </source>
</evidence>
<reference evidence="7 8" key="1">
    <citation type="submission" date="2019-03" db="EMBL/GenBank/DDBJ databases">
        <title>Genomic Encyclopedia of Archaeal and Bacterial Type Strains, Phase II (KMG-II): from individual species to whole genera.</title>
        <authorList>
            <person name="Goeker M."/>
        </authorList>
    </citation>
    <scope>NUCLEOTIDE SEQUENCE [LARGE SCALE GENOMIC DNA]</scope>
    <source>
        <strain evidence="7 8">DSM 24425</strain>
    </source>
</reference>
<dbReference type="GO" id="GO:0003954">
    <property type="term" value="F:NADH dehydrogenase activity"/>
    <property type="evidence" value="ECO:0007669"/>
    <property type="project" value="TreeGrafter"/>
</dbReference>
<dbReference type="HAMAP" id="MF_01350">
    <property type="entry name" value="NDH1_NuoH"/>
    <property type="match status" value="1"/>
</dbReference>
<keyword evidence="2 5" id="KW-0812">Transmembrane</keyword>
<comment type="similarity">
    <text evidence="5 6">Belongs to the complex I subunit 1 family.</text>
</comment>
<dbReference type="EC" id="7.1.1.-" evidence="5"/>
<feature type="transmembrane region" description="Helical" evidence="5">
    <location>
        <begin position="263"/>
        <end position="283"/>
    </location>
</feature>
<organism evidence="7 8">
    <name type="scientific">Phorcysia thermohydrogeniphila</name>
    <dbReference type="NCBI Taxonomy" id="936138"/>
    <lineage>
        <taxon>Bacteria</taxon>
        <taxon>Pseudomonadati</taxon>
        <taxon>Aquificota</taxon>
        <taxon>Aquificia</taxon>
        <taxon>Desulfurobacteriales</taxon>
        <taxon>Desulfurobacteriaceae</taxon>
        <taxon>Phorcysia</taxon>
    </lineage>
</organism>
<evidence type="ECO:0000256" key="4">
    <source>
        <dbReference type="ARBA" id="ARBA00023136"/>
    </source>
</evidence>
<evidence type="ECO:0000256" key="6">
    <source>
        <dbReference type="RuleBase" id="RU000471"/>
    </source>
</evidence>
<dbReference type="GO" id="GO:0005886">
    <property type="term" value="C:plasma membrane"/>
    <property type="evidence" value="ECO:0007669"/>
    <property type="project" value="UniProtKB-SubCell"/>
</dbReference>
<accession>A0A4R1GEY2</accession>
<dbReference type="Proteomes" id="UP000295777">
    <property type="component" value="Unassembled WGS sequence"/>
</dbReference>
<proteinExistence type="inferred from homology"/>
<comment type="caution">
    <text evidence="7">The sequence shown here is derived from an EMBL/GenBank/DDBJ whole genome shotgun (WGS) entry which is preliminary data.</text>
</comment>
<dbReference type="GO" id="GO:0009060">
    <property type="term" value="P:aerobic respiration"/>
    <property type="evidence" value="ECO:0007669"/>
    <property type="project" value="TreeGrafter"/>
</dbReference>
<feature type="transmembrane region" description="Helical" evidence="5">
    <location>
        <begin position="295"/>
        <end position="317"/>
    </location>
</feature>
<keyword evidence="5" id="KW-0830">Ubiquinone</keyword>
<keyword evidence="3 5" id="KW-1133">Transmembrane helix</keyword>
<evidence type="ECO:0000256" key="2">
    <source>
        <dbReference type="ARBA" id="ARBA00022692"/>
    </source>
</evidence>
<keyword evidence="4 5" id="KW-0472">Membrane</keyword>
<sequence length="320" mass="35741">MTSNFLSLLFVVGLMLVAVPPITYLERKVLGHMQQRPGPMVVGFHGLLQPLADAIKLIFKEDIVPRGADRLLFMLAPSFSVFGALLAASVVPIGFIQAVPLKSGLLFVMAMSAISIYALVLAGYASNSKYSFLGGMRAAAQVLGFELPMGFAIMAMVLLYGTLDFNEMVKWQQEHGWGIFYQPVAFLLFLFMMVAEIGRPPFDLPEGESELVGGFHTEYSGMRFAAFYFGEYINIIVLSLIVSLLFLGGWSGPFAKEYPVLGVIYHLLKAGFFIFLTFWLRATFPRYRFDQMLSIMWKIMLPVSIVNVFVAALQVFLFRL</sequence>
<evidence type="ECO:0000256" key="5">
    <source>
        <dbReference type="HAMAP-Rule" id="MF_01350"/>
    </source>
</evidence>
<keyword evidence="5" id="KW-1278">Translocase</keyword>
<comment type="caution">
    <text evidence="5">Lacks conserved residue(s) required for the propagation of feature annotation.</text>
</comment>
<keyword evidence="5 6" id="KW-0520">NAD</keyword>
<comment type="subcellular location">
    <subcellularLocation>
        <location evidence="5 6">Cell membrane</location>
        <topology evidence="5 6">Multi-pass membrane protein</topology>
    </subcellularLocation>
    <subcellularLocation>
        <location evidence="1">Membrane</location>
        <topology evidence="1">Multi-pass membrane protein</topology>
    </subcellularLocation>
</comment>
<evidence type="ECO:0000313" key="7">
    <source>
        <dbReference type="EMBL" id="TCK05410.1"/>
    </source>
</evidence>
<dbReference type="PROSITE" id="PS00668">
    <property type="entry name" value="COMPLEX1_ND1_2"/>
    <property type="match status" value="1"/>
</dbReference>
<feature type="transmembrane region" description="Helical" evidence="5">
    <location>
        <begin position="105"/>
        <end position="126"/>
    </location>
</feature>
<comment type="function">
    <text evidence="5">NDH-1 shuttles electrons from NADH, via FMN and iron-sulfur (Fe-S) centers, to quinones in the respiratory chain. The immediate electron acceptor for the enzyme in this species is believed to be ubiquinone. Couples the redox reaction to proton translocation (for every two electrons transferred, four hydrogen ions are translocated across the cytoplasmic membrane), and thus conserves the redox energy in a proton gradient. This subunit may bind ubiquinone.</text>
</comment>
<dbReference type="InterPro" id="IPR001694">
    <property type="entry name" value="NADH_UbQ_OxRdtase_su1/FPO"/>
</dbReference>
<dbReference type="GO" id="GO:0048038">
    <property type="term" value="F:quinone binding"/>
    <property type="evidence" value="ECO:0007669"/>
    <property type="project" value="UniProtKB-KW"/>
</dbReference>
<dbReference type="Pfam" id="PF00146">
    <property type="entry name" value="NADHdh"/>
    <property type="match status" value="1"/>
</dbReference>
<evidence type="ECO:0000256" key="3">
    <source>
        <dbReference type="ARBA" id="ARBA00022989"/>
    </source>
</evidence>
<protein>
    <recommendedName>
        <fullName evidence="5">NADH-quinone oxidoreductase subunit H</fullName>
        <ecNumber evidence="5">7.1.1.-</ecNumber>
    </recommendedName>
    <alternativeName>
        <fullName evidence="5">NADH dehydrogenase I subunit H</fullName>
    </alternativeName>
    <alternativeName>
        <fullName evidence="5">NDH-1 subunit H</fullName>
    </alternativeName>
</protein>
<keyword evidence="5" id="KW-0874">Quinone</keyword>
<feature type="transmembrane region" description="Helical" evidence="5">
    <location>
        <begin position="232"/>
        <end position="251"/>
    </location>
</feature>
<evidence type="ECO:0000313" key="8">
    <source>
        <dbReference type="Proteomes" id="UP000295777"/>
    </source>
</evidence>
<keyword evidence="8" id="KW-1185">Reference proteome</keyword>
<dbReference type="EMBL" id="SMFV01000002">
    <property type="protein sequence ID" value="TCK05410.1"/>
    <property type="molecule type" value="Genomic_DNA"/>
</dbReference>
<dbReference type="InterPro" id="IPR018086">
    <property type="entry name" value="NADH_UbQ_OxRdtase_su1_CS"/>
</dbReference>
<comment type="catalytic activity">
    <reaction evidence="5">
        <text>a quinone + NADH + 5 H(+)(in) = a quinol + NAD(+) + 4 H(+)(out)</text>
        <dbReference type="Rhea" id="RHEA:57888"/>
        <dbReference type="ChEBI" id="CHEBI:15378"/>
        <dbReference type="ChEBI" id="CHEBI:24646"/>
        <dbReference type="ChEBI" id="CHEBI:57540"/>
        <dbReference type="ChEBI" id="CHEBI:57945"/>
        <dbReference type="ChEBI" id="CHEBI:132124"/>
    </reaction>
</comment>